<accession>A0A0E9SC56</accession>
<dbReference type="AlphaFoldDB" id="A0A0E9SC56"/>
<evidence type="ECO:0000313" key="1">
    <source>
        <dbReference type="EMBL" id="JAH38817.1"/>
    </source>
</evidence>
<name>A0A0E9SC56_ANGAN</name>
<reference evidence="1" key="1">
    <citation type="submission" date="2014-11" db="EMBL/GenBank/DDBJ databases">
        <authorList>
            <person name="Amaro Gonzalez C."/>
        </authorList>
    </citation>
    <scope>NUCLEOTIDE SEQUENCE</scope>
</reference>
<dbReference type="EMBL" id="GBXM01069760">
    <property type="protein sequence ID" value="JAH38817.1"/>
    <property type="molecule type" value="Transcribed_RNA"/>
</dbReference>
<reference evidence="1" key="2">
    <citation type="journal article" date="2015" name="Fish Shellfish Immunol.">
        <title>Early steps in the European eel (Anguilla anguilla)-Vibrio vulnificus interaction in the gills: Role of the RtxA13 toxin.</title>
        <authorList>
            <person name="Callol A."/>
            <person name="Pajuelo D."/>
            <person name="Ebbesson L."/>
            <person name="Teles M."/>
            <person name="MacKenzie S."/>
            <person name="Amaro C."/>
        </authorList>
    </citation>
    <scope>NUCLEOTIDE SEQUENCE</scope>
</reference>
<organism evidence="1">
    <name type="scientific">Anguilla anguilla</name>
    <name type="common">European freshwater eel</name>
    <name type="synonym">Muraena anguilla</name>
    <dbReference type="NCBI Taxonomy" id="7936"/>
    <lineage>
        <taxon>Eukaryota</taxon>
        <taxon>Metazoa</taxon>
        <taxon>Chordata</taxon>
        <taxon>Craniata</taxon>
        <taxon>Vertebrata</taxon>
        <taxon>Euteleostomi</taxon>
        <taxon>Actinopterygii</taxon>
        <taxon>Neopterygii</taxon>
        <taxon>Teleostei</taxon>
        <taxon>Anguilliformes</taxon>
        <taxon>Anguillidae</taxon>
        <taxon>Anguilla</taxon>
    </lineage>
</organism>
<protein>
    <submittedName>
        <fullName evidence="1">Uncharacterized protein</fullName>
    </submittedName>
</protein>
<sequence length="50" mass="5945">MSETKRSSVVFWTDVKDVWKNAEYFVLQQKTKSIFQPFSNKQCDQEDSPI</sequence>
<proteinExistence type="predicted"/>